<dbReference type="Proteomes" id="UP001519460">
    <property type="component" value="Unassembled WGS sequence"/>
</dbReference>
<protein>
    <submittedName>
        <fullName evidence="1">Uncharacterized protein</fullName>
    </submittedName>
</protein>
<dbReference type="AlphaFoldDB" id="A0ABD0JI13"/>
<evidence type="ECO:0000313" key="2">
    <source>
        <dbReference type="Proteomes" id="UP001519460"/>
    </source>
</evidence>
<name>A0ABD0JI13_9CAEN</name>
<proteinExistence type="predicted"/>
<accession>A0ABD0JI13</accession>
<sequence>MMYRSICEASEFSFVLYTAKERSNVPLSQLLYGFPKSTEVIWPARLEVDSDSRPMCPLARKVEVVLNGIVGVLIRRATRIVAAAGALARLSLCWLPVRVTGDCGTTTVTADEAQGNVDQSCYCVKCAAMATVPITKVNR</sequence>
<gene>
    <name evidence="1" type="ORF">BaRGS_00034710</name>
</gene>
<organism evidence="1 2">
    <name type="scientific">Batillaria attramentaria</name>
    <dbReference type="NCBI Taxonomy" id="370345"/>
    <lineage>
        <taxon>Eukaryota</taxon>
        <taxon>Metazoa</taxon>
        <taxon>Spiralia</taxon>
        <taxon>Lophotrochozoa</taxon>
        <taxon>Mollusca</taxon>
        <taxon>Gastropoda</taxon>
        <taxon>Caenogastropoda</taxon>
        <taxon>Sorbeoconcha</taxon>
        <taxon>Cerithioidea</taxon>
        <taxon>Batillariidae</taxon>
        <taxon>Batillaria</taxon>
    </lineage>
</organism>
<evidence type="ECO:0000313" key="1">
    <source>
        <dbReference type="EMBL" id="KAK7474047.1"/>
    </source>
</evidence>
<keyword evidence="2" id="KW-1185">Reference proteome</keyword>
<dbReference type="EMBL" id="JACVVK020000449">
    <property type="protein sequence ID" value="KAK7474047.1"/>
    <property type="molecule type" value="Genomic_DNA"/>
</dbReference>
<comment type="caution">
    <text evidence="1">The sequence shown here is derived from an EMBL/GenBank/DDBJ whole genome shotgun (WGS) entry which is preliminary data.</text>
</comment>
<reference evidence="1 2" key="1">
    <citation type="journal article" date="2023" name="Sci. Data">
        <title>Genome assembly of the Korean intertidal mud-creeper Batillaria attramentaria.</title>
        <authorList>
            <person name="Patra A.K."/>
            <person name="Ho P.T."/>
            <person name="Jun S."/>
            <person name="Lee S.J."/>
            <person name="Kim Y."/>
            <person name="Won Y.J."/>
        </authorList>
    </citation>
    <scope>NUCLEOTIDE SEQUENCE [LARGE SCALE GENOMIC DNA]</scope>
    <source>
        <strain evidence="1">Wonlab-2016</strain>
    </source>
</reference>